<evidence type="ECO:0000256" key="1">
    <source>
        <dbReference type="ARBA" id="ARBA00022679"/>
    </source>
</evidence>
<dbReference type="PANTHER" id="PTHR10545">
    <property type="entry name" value="DIAMINE N-ACETYLTRANSFERASE"/>
    <property type="match status" value="1"/>
</dbReference>
<sequence>MEVRELTTIPEMLEQFSTIQFLYPNMTIERYEAFLKDMIPKSYKQAAVFEDNVCVGLTGFWFGTKLWTGKYIEIDNFIVHPDHRQKGIGTIISDYIDNKAKELECTCIVLDAFTGNFPAHKFYYNLGYVPRGFHFIKTIDENGFS</sequence>
<dbReference type="InterPro" id="IPR051016">
    <property type="entry name" value="Diverse_Substrate_AcTransf"/>
</dbReference>
<dbReference type="RefSeq" id="WP_171221211.1">
    <property type="nucleotide sequence ID" value="NZ_CP121446.1"/>
</dbReference>
<dbReference type="SUPFAM" id="SSF55729">
    <property type="entry name" value="Acyl-CoA N-acyltransferases (Nat)"/>
    <property type="match status" value="1"/>
</dbReference>
<keyword evidence="1 4" id="KW-0808">Transferase</keyword>
<evidence type="ECO:0000256" key="2">
    <source>
        <dbReference type="ARBA" id="ARBA00023315"/>
    </source>
</evidence>
<evidence type="ECO:0000313" key="4">
    <source>
        <dbReference type="EMBL" id="NNT71015.1"/>
    </source>
</evidence>
<dbReference type="PANTHER" id="PTHR10545:SF29">
    <property type="entry name" value="GH14572P-RELATED"/>
    <property type="match status" value="1"/>
</dbReference>
<dbReference type="Pfam" id="PF00583">
    <property type="entry name" value="Acetyltransf_1"/>
    <property type="match status" value="1"/>
</dbReference>
<dbReference type="InterPro" id="IPR000182">
    <property type="entry name" value="GNAT_dom"/>
</dbReference>
<name>A0A7Y3R6U8_9FLAO</name>
<evidence type="ECO:0000313" key="5">
    <source>
        <dbReference type="Proteomes" id="UP000536509"/>
    </source>
</evidence>
<evidence type="ECO:0000259" key="3">
    <source>
        <dbReference type="PROSITE" id="PS51186"/>
    </source>
</evidence>
<reference evidence="4 5" key="1">
    <citation type="submission" date="2020-05" db="EMBL/GenBank/DDBJ databases">
        <title>Draft genome of Flavobacterium sp. IMCC34852.</title>
        <authorList>
            <person name="Song J."/>
            <person name="Cho J.-C."/>
        </authorList>
    </citation>
    <scope>NUCLEOTIDE SEQUENCE [LARGE SCALE GENOMIC DNA]</scope>
    <source>
        <strain evidence="4 5">IMCC34852</strain>
    </source>
</reference>
<organism evidence="4 5">
    <name type="scientific">Flavobacterium rivulicola</name>
    <dbReference type="NCBI Taxonomy" id="2732161"/>
    <lineage>
        <taxon>Bacteria</taxon>
        <taxon>Pseudomonadati</taxon>
        <taxon>Bacteroidota</taxon>
        <taxon>Flavobacteriia</taxon>
        <taxon>Flavobacteriales</taxon>
        <taxon>Flavobacteriaceae</taxon>
        <taxon>Flavobacterium</taxon>
    </lineage>
</organism>
<proteinExistence type="predicted"/>
<keyword evidence="2" id="KW-0012">Acyltransferase</keyword>
<dbReference type="PROSITE" id="PS51186">
    <property type="entry name" value="GNAT"/>
    <property type="match status" value="1"/>
</dbReference>
<dbReference type="EMBL" id="JABEVX010000001">
    <property type="protein sequence ID" value="NNT71015.1"/>
    <property type="molecule type" value="Genomic_DNA"/>
</dbReference>
<protein>
    <submittedName>
        <fullName evidence="4">GNAT family N-acetyltransferase</fullName>
    </submittedName>
</protein>
<dbReference type="GO" id="GO:0008080">
    <property type="term" value="F:N-acetyltransferase activity"/>
    <property type="evidence" value="ECO:0007669"/>
    <property type="project" value="TreeGrafter"/>
</dbReference>
<comment type="caution">
    <text evidence="4">The sequence shown here is derived from an EMBL/GenBank/DDBJ whole genome shotgun (WGS) entry which is preliminary data.</text>
</comment>
<dbReference type="AlphaFoldDB" id="A0A7Y3R6U8"/>
<dbReference type="CDD" id="cd04301">
    <property type="entry name" value="NAT_SF"/>
    <property type="match status" value="1"/>
</dbReference>
<gene>
    <name evidence="4" type="ORF">HKT18_02185</name>
</gene>
<dbReference type="Proteomes" id="UP000536509">
    <property type="component" value="Unassembled WGS sequence"/>
</dbReference>
<feature type="domain" description="N-acetyltransferase" evidence="3">
    <location>
        <begin position="1"/>
        <end position="145"/>
    </location>
</feature>
<dbReference type="Gene3D" id="3.40.630.30">
    <property type="match status" value="1"/>
</dbReference>
<accession>A0A7Y3R6U8</accession>
<keyword evidence="5" id="KW-1185">Reference proteome</keyword>
<dbReference type="InterPro" id="IPR016181">
    <property type="entry name" value="Acyl_CoA_acyltransferase"/>
</dbReference>